<accession>A0A2A6BC53</accession>
<protein>
    <submittedName>
        <fullName evidence="1">Uncharacterized protein</fullName>
    </submittedName>
</protein>
<keyword evidence="2" id="KW-1185">Reference proteome</keyword>
<dbReference type="AlphaFoldDB" id="A0A2A6BC53"/>
<proteinExistence type="predicted"/>
<dbReference type="Proteomes" id="UP000005239">
    <property type="component" value="Unassembled WGS sequence"/>
</dbReference>
<dbReference type="EnsemblMetazoa" id="PPA21898.1">
    <property type="protein sequence ID" value="PPA21898.1"/>
    <property type="gene ID" value="WBGene00111452"/>
</dbReference>
<accession>A0A8R1YIC3</accession>
<reference evidence="2" key="1">
    <citation type="journal article" date="2008" name="Nat. Genet.">
        <title>The Pristionchus pacificus genome provides a unique perspective on nematode lifestyle and parasitism.</title>
        <authorList>
            <person name="Dieterich C."/>
            <person name="Clifton S.W."/>
            <person name="Schuster L.N."/>
            <person name="Chinwalla A."/>
            <person name="Delehaunty K."/>
            <person name="Dinkelacker I."/>
            <person name="Fulton L."/>
            <person name="Fulton R."/>
            <person name="Godfrey J."/>
            <person name="Minx P."/>
            <person name="Mitreva M."/>
            <person name="Roeseler W."/>
            <person name="Tian H."/>
            <person name="Witte H."/>
            <person name="Yang S.P."/>
            <person name="Wilson R.K."/>
            <person name="Sommer R.J."/>
        </authorList>
    </citation>
    <scope>NUCLEOTIDE SEQUENCE [LARGE SCALE GENOMIC DNA]</scope>
    <source>
        <strain evidence="2">PS312</strain>
    </source>
</reference>
<evidence type="ECO:0000313" key="2">
    <source>
        <dbReference type="Proteomes" id="UP000005239"/>
    </source>
</evidence>
<dbReference type="SUPFAM" id="SSF81383">
    <property type="entry name" value="F-box domain"/>
    <property type="match status" value="1"/>
</dbReference>
<gene>
    <name evidence="1" type="primary">WBGene00111452</name>
</gene>
<sequence length="356" mass="41145">MPTQRKKMKMERSDHHTQDYISSLSDDCLIDIFSRLDHDDLDELCEVSKMMRGPTINSRKSALKVNGSNVKVQQINSSKFAFKFFHKKEVELIIDSSMKKIAERIPYLKGKVNLSKVNAKSDVNKLIILFNRFAYNWFSFENVNISRTFLDVFEGIVDNQTVELSFDEDCSVNLTQESRNRFLALILRANTRNFEFNAPCRSGISDARFVHNFALSFEDPVLIDKSNPKALVELSKDQAESVSKYIEINVPRLIINADWILPIIITRLLLENDGEWSFLITRKITSDEIDEAIEEHDNLEYDFNDEIKVTRSGYIVSLEMEETEETYHGSPIIHLNASFGHRFDCRATLGVIRRNP</sequence>
<dbReference type="CDD" id="cd09917">
    <property type="entry name" value="F-box_SF"/>
    <property type="match status" value="1"/>
</dbReference>
<name>A0A2A6BC53_PRIPA</name>
<reference evidence="1" key="2">
    <citation type="submission" date="2022-06" db="UniProtKB">
        <authorList>
            <consortium name="EnsemblMetazoa"/>
        </authorList>
    </citation>
    <scope>IDENTIFICATION</scope>
    <source>
        <strain evidence="1">PS312</strain>
    </source>
</reference>
<dbReference type="InterPro" id="IPR036047">
    <property type="entry name" value="F-box-like_dom_sf"/>
</dbReference>
<organism evidence="1 2">
    <name type="scientific">Pristionchus pacificus</name>
    <name type="common">Parasitic nematode worm</name>
    <dbReference type="NCBI Taxonomy" id="54126"/>
    <lineage>
        <taxon>Eukaryota</taxon>
        <taxon>Metazoa</taxon>
        <taxon>Ecdysozoa</taxon>
        <taxon>Nematoda</taxon>
        <taxon>Chromadorea</taxon>
        <taxon>Rhabditida</taxon>
        <taxon>Rhabditina</taxon>
        <taxon>Diplogasteromorpha</taxon>
        <taxon>Diplogasteroidea</taxon>
        <taxon>Neodiplogasteridae</taxon>
        <taxon>Pristionchus</taxon>
    </lineage>
</organism>
<evidence type="ECO:0000313" key="1">
    <source>
        <dbReference type="EnsemblMetazoa" id="PPA21898.1"/>
    </source>
</evidence>